<name>A0ABN8BCE9_CHISP</name>
<gene>
    <name evidence="2" type="ORF">CHILSU_LOCUS7412</name>
</gene>
<reference evidence="2" key="1">
    <citation type="submission" date="2021-12" db="EMBL/GenBank/DDBJ databases">
        <authorList>
            <person name="King R."/>
        </authorList>
    </citation>
    <scope>NUCLEOTIDE SEQUENCE</scope>
</reference>
<organism evidence="2 3">
    <name type="scientific">Chilo suppressalis</name>
    <name type="common">Asiatic rice borer moth</name>
    <dbReference type="NCBI Taxonomy" id="168631"/>
    <lineage>
        <taxon>Eukaryota</taxon>
        <taxon>Metazoa</taxon>
        <taxon>Ecdysozoa</taxon>
        <taxon>Arthropoda</taxon>
        <taxon>Hexapoda</taxon>
        <taxon>Insecta</taxon>
        <taxon>Pterygota</taxon>
        <taxon>Neoptera</taxon>
        <taxon>Endopterygota</taxon>
        <taxon>Lepidoptera</taxon>
        <taxon>Glossata</taxon>
        <taxon>Ditrysia</taxon>
        <taxon>Pyraloidea</taxon>
        <taxon>Crambidae</taxon>
        <taxon>Crambinae</taxon>
        <taxon>Chilo</taxon>
    </lineage>
</organism>
<proteinExistence type="predicted"/>
<evidence type="ECO:0000313" key="2">
    <source>
        <dbReference type="EMBL" id="CAH0404102.1"/>
    </source>
</evidence>
<dbReference type="EMBL" id="OU963920">
    <property type="protein sequence ID" value="CAH0404102.1"/>
    <property type="molecule type" value="Genomic_DNA"/>
</dbReference>
<evidence type="ECO:0000313" key="3">
    <source>
        <dbReference type="Proteomes" id="UP001153292"/>
    </source>
</evidence>
<accession>A0ABN8BCE9</accession>
<dbReference type="Proteomes" id="UP001153292">
    <property type="component" value="Chromosome 27"/>
</dbReference>
<protein>
    <recommendedName>
        <fullName evidence="1">DUF6570 domain-containing protein</fullName>
    </recommendedName>
</protein>
<sequence>MCKTCNVSIKKGKIPSLATFNGFKYPERPADLPELDIIAEGFISPRLPFMQIRRLRHFNGQFAITGQIINVPVSVNNMINLLPRPLDGQEEDFCINVHIKRKLIHRTSYLHELVKRSVIKQWLTYLVQTPLYINYDIKIDDSWFTTDDNVIIDNIEFANDIIPVDPDSVQTQTHIDDLSEHIGIDGSLVAQQQTLMLNEDKFFHIAPGENNIPMSLVFDKHAE</sequence>
<evidence type="ECO:0000259" key="1">
    <source>
        <dbReference type="Pfam" id="PF20209"/>
    </source>
</evidence>
<dbReference type="InterPro" id="IPR046700">
    <property type="entry name" value="DUF6570"/>
</dbReference>
<keyword evidence="3" id="KW-1185">Reference proteome</keyword>
<dbReference type="Pfam" id="PF20209">
    <property type="entry name" value="DUF6570"/>
    <property type="match status" value="1"/>
</dbReference>
<feature type="domain" description="DUF6570" evidence="1">
    <location>
        <begin position="11"/>
        <end position="143"/>
    </location>
</feature>